<organism evidence="2">
    <name type="scientific">Eremomyces bilateralis CBS 781.70</name>
    <dbReference type="NCBI Taxonomy" id="1392243"/>
    <lineage>
        <taxon>Eukaryota</taxon>
        <taxon>Fungi</taxon>
        <taxon>Dikarya</taxon>
        <taxon>Ascomycota</taxon>
        <taxon>Pezizomycotina</taxon>
        <taxon>Dothideomycetes</taxon>
        <taxon>Dothideomycetes incertae sedis</taxon>
        <taxon>Eremomycetales</taxon>
        <taxon>Eremomycetaceae</taxon>
        <taxon>Eremomyces</taxon>
    </lineage>
</organism>
<reference evidence="4" key="2">
    <citation type="submission" date="2020-04" db="EMBL/GenBank/DDBJ databases">
        <authorList>
            <consortium name="NCBI Genome Project"/>
        </authorList>
    </citation>
    <scope>NUCLEOTIDE SEQUENCE</scope>
    <source>
        <strain evidence="4">CBS 781.70</strain>
    </source>
</reference>
<evidence type="ECO:0000313" key="4">
    <source>
        <dbReference type="RefSeq" id="XP_033536568.1"/>
    </source>
</evidence>
<reference evidence="2 4" key="1">
    <citation type="submission" date="2020-01" db="EMBL/GenBank/DDBJ databases">
        <authorList>
            <consortium name="DOE Joint Genome Institute"/>
            <person name="Haridas S."/>
            <person name="Albert R."/>
            <person name="Binder M."/>
            <person name="Bloem J."/>
            <person name="Labutti K."/>
            <person name="Salamov A."/>
            <person name="Andreopoulos B."/>
            <person name="Baker S.E."/>
            <person name="Barry K."/>
            <person name="Bills G."/>
            <person name="Bluhm B.H."/>
            <person name="Cannon C."/>
            <person name="Castanera R."/>
            <person name="Culley D.E."/>
            <person name="Daum C."/>
            <person name="Ezra D."/>
            <person name="Gonzalez J.B."/>
            <person name="Henrissat B."/>
            <person name="Kuo A."/>
            <person name="Liang C."/>
            <person name="Lipzen A."/>
            <person name="Lutzoni F."/>
            <person name="Magnuson J."/>
            <person name="Mondo S."/>
            <person name="Nolan M."/>
            <person name="Ohm R."/>
            <person name="Pangilinan J."/>
            <person name="Park H.-J."/>
            <person name="Ramirez L."/>
            <person name="Alfaro M."/>
            <person name="Sun H."/>
            <person name="Tritt A."/>
            <person name="Yoshinaga Y."/>
            <person name="Zwiers L.-H."/>
            <person name="Turgeon B.G."/>
            <person name="Goodwin S.B."/>
            <person name="Spatafora J.W."/>
            <person name="Crous P.W."/>
            <person name="Grigoriev I.V."/>
        </authorList>
    </citation>
    <scope>NUCLEOTIDE SEQUENCE</scope>
    <source>
        <strain evidence="2 4">CBS 781.70</strain>
    </source>
</reference>
<protein>
    <recommendedName>
        <fullName evidence="1">SGNH hydrolase-type esterase domain-containing protein</fullName>
    </recommendedName>
</protein>
<dbReference type="AlphaFoldDB" id="A0A6G1GA28"/>
<dbReference type="InterPro" id="IPR051532">
    <property type="entry name" value="Ester_Hydrolysis_Enzymes"/>
</dbReference>
<evidence type="ECO:0000313" key="3">
    <source>
        <dbReference type="Proteomes" id="UP000504638"/>
    </source>
</evidence>
<dbReference type="EMBL" id="ML975152">
    <property type="protein sequence ID" value="KAF1814937.1"/>
    <property type="molecule type" value="Genomic_DNA"/>
</dbReference>
<gene>
    <name evidence="2 4" type="ORF">P152DRAFT_471592</name>
</gene>
<dbReference type="Gene3D" id="3.40.50.1110">
    <property type="entry name" value="SGNH hydrolase"/>
    <property type="match status" value="1"/>
</dbReference>
<dbReference type="CDD" id="cd00229">
    <property type="entry name" value="SGNH_hydrolase"/>
    <property type="match status" value="1"/>
</dbReference>
<dbReference type="InterPro" id="IPR036514">
    <property type="entry name" value="SGNH_hydro_sf"/>
</dbReference>
<evidence type="ECO:0000313" key="2">
    <source>
        <dbReference type="EMBL" id="KAF1814937.1"/>
    </source>
</evidence>
<proteinExistence type="predicted"/>
<dbReference type="GO" id="GO:0004622">
    <property type="term" value="F:phosphatidylcholine lysophospholipase activity"/>
    <property type="evidence" value="ECO:0007669"/>
    <property type="project" value="TreeGrafter"/>
</dbReference>
<reference evidence="4" key="3">
    <citation type="submission" date="2025-04" db="UniProtKB">
        <authorList>
            <consortium name="RefSeq"/>
        </authorList>
    </citation>
    <scope>IDENTIFICATION</scope>
    <source>
        <strain evidence="4">CBS 781.70</strain>
    </source>
</reference>
<dbReference type="PANTHER" id="PTHR30383">
    <property type="entry name" value="THIOESTERASE 1/PROTEASE 1/LYSOPHOSPHOLIPASE L1"/>
    <property type="match status" value="1"/>
</dbReference>
<sequence>MAKLKLAEEREINILAFGNSLTEGYTDWGMTLHPYAIELRKTLSAEYPNRNVTVDVNGQSGDFVISSFGGNFFTRLQSSYEKLAEKGKSYDLVIALGGTNDLAMASYDEKGPEKIFAALKLCYDYILQGGSSLLVLTVPERSLDTEKDGKFKHMISSRLRLNELLKEYVTSQASASPSKVFMMDLAAMVPFPVVAKDDDNFTWDYQLWSPDGLHMSTLGYNFVGGELGSLIQQLLSEEKPEEE</sequence>
<feature type="domain" description="SGNH hydrolase-type esterase" evidence="1">
    <location>
        <begin position="16"/>
        <end position="220"/>
    </location>
</feature>
<accession>A0A6G1GA28</accession>
<dbReference type="Pfam" id="PF13472">
    <property type="entry name" value="Lipase_GDSL_2"/>
    <property type="match status" value="1"/>
</dbReference>
<evidence type="ECO:0000259" key="1">
    <source>
        <dbReference type="Pfam" id="PF13472"/>
    </source>
</evidence>
<name>A0A6G1GA28_9PEZI</name>
<dbReference type="PANTHER" id="PTHR30383:SF19">
    <property type="entry name" value="FIBRONECTIN TYPE-III DOMAIN-CONTAINING PROTEIN"/>
    <property type="match status" value="1"/>
</dbReference>
<dbReference type="OrthoDB" id="408760at2759"/>
<dbReference type="RefSeq" id="XP_033536568.1">
    <property type="nucleotide sequence ID" value="XM_033681079.1"/>
</dbReference>
<keyword evidence="3" id="KW-1185">Reference proteome</keyword>
<dbReference type="GeneID" id="54421649"/>
<dbReference type="SUPFAM" id="SSF52266">
    <property type="entry name" value="SGNH hydrolase"/>
    <property type="match status" value="1"/>
</dbReference>
<dbReference type="InterPro" id="IPR013830">
    <property type="entry name" value="SGNH_hydro"/>
</dbReference>
<dbReference type="Proteomes" id="UP000504638">
    <property type="component" value="Unplaced"/>
</dbReference>